<proteinExistence type="predicted"/>
<keyword evidence="3" id="KW-1185">Reference proteome</keyword>
<accession>A0ABN1LKF1</accession>
<feature type="transmembrane region" description="Helical" evidence="1">
    <location>
        <begin position="12"/>
        <end position="33"/>
    </location>
</feature>
<keyword evidence="1" id="KW-0472">Membrane</keyword>
<feature type="transmembrane region" description="Helical" evidence="1">
    <location>
        <begin position="53"/>
        <end position="73"/>
    </location>
</feature>
<sequence length="96" mass="10872">MCTSTPNADKKFLRLFIGFVFIVVSISLGYEIYTGDAFVKSGGGNINKEPTSFYFTITFEGVVWLSLLICLFLPEQKLKLLNNWLAKLDSKHDDNK</sequence>
<keyword evidence="1" id="KW-0812">Transmembrane</keyword>
<reference evidence="2 3" key="1">
    <citation type="journal article" date="2019" name="Int. J. Syst. Evol. Microbiol.">
        <title>The Global Catalogue of Microorganisms (GCM) 10K type strain sequencing project: providing services to taxonomists for standard genome sequencing and annotation.</title>
        <authorList>
            <consortium name="The Broad Institute Genomics Platform"/>
            <consortium name="The Broad Institute Genome Sequencing Center for Infectious Disease"/>
            <person name="Wu L."/>
            <person name="Ma J."/>
        </authorList>
    </citation>
    <scope>NUCLEOTIDE SEQUENCE [LARGE SCALE GENOMIC DNA]</scope>
    <source>
        <strain evidence="2 3">JCM 15896</strain>
    </source>
</reference>
<evidence type="ECO:0000313" key="2">
    <source>
        <dbReference type="EMBL" id="GAA0857215.1"/>
    </source>
</evidence>
<gene>
    <name evidence="2" type="ORF">GCM10009114_22130</name>
</gene>
<evidence type="ECO:0000256" key="1">
    <source>
        <dbReference type="SAM" id="Phobius"/>
    </source>
</evidence>
<protein>
    <submittedName>
        <fullName evidence="2">Uncharacterized protein</fullName>
    </submittedName>
</protein>
<evidence type="ECO:0000313" key="3">
    <source>
        <dbReference type="Proteomes" id="UP001500359"/>
    </source>
</evidence>
<name>A0ABN1LKF1_9ALTE</name>
<dbReference type="EMBL" id="BAAAFD010000005">
    <property type="protein sequence ID" value="GAA0857215.1"/>
    <property type="molecule type" value="Genomic_DNA"/>
</dbReference>
<keyword evidence="1" id="KW-1133">Transmembrane helix</keyword>
<dbReference type="Proteomes" id="UP001500359">
    <property type="component" value="Unassembled WGS sequence"/>
</dbReference>
<comment type="caution">
    <text evidence="2">The sequence shown here is derived from an EMBL/GenBank/DDBJ whole genome shotgun (WGS) entry which is preliminary data.</text>
</comment>
<organism evidence="2 3">
    <name type="scientific">Aliiglaciecola litoralis</name>
    <dbReference type="NCBI Taxonomy" id="582857"/>
    <lineage>
        <taxon>Bacteria</taxon>
        <taxon>Pseudomonadati</taxon>
        <taxon>Pseudomonadota</taxon>
        <taxon>Gammaproteobacteria</taxon>
        <taxon>Alteromonadales</taxon>
        <taxon>Alteromonadaceae</taxon>
        <taxon>Aliiglaciecola</taxon>
    </lineage>
</organism>
<dbReference type="RefSeq" id="WP_343859905.1">
    <property type="nucleotide sequence ID" value="NZ_BAAAFD010000005.1"/>
</dbReference>